<sequence length="123" mass="12961">MQSSKSLAVLLLSSIATALPQEQGNPPQVTLTTITVGLPSSCTLRPTQTITATTGCPTSCSTYADNCWWDYGVELECGCQRMTVEPVTETVCPTVTSCVQCTTAWGITTITPTTCPTPTPTPL</sequence>
<proteinExistence type="predicted"/>
<comment type="caution">
    <text evidence="2">The sequence shown here is derived from an EMBL/GenBank/DDBJ whole genome shotgun (WGS) entry which is preliminary data.</text>
</comment>
<feature type="chain" id="PRO_5045598794" evidence="1">
    <location>
        <begin position="19"/>
        <end position="123"/>
    </location>
</feature>
<reference evidence="2 3" key="1">
    <citation type="submission" date="2024-03" db="EMBL/GenBank/DDBJ databases">
        <title>A high-quality draft genome sequence of Diaporthe vaccinii, a causative agent of upright dieback and viscid rot disease in cranberry plants.</title>
        <authorList>
            <person name="Sarrasin M."/>
            <person name="Lang B.F."/>
            <person name="Burger G."/>
        </authorList>
    </citation>
    <scope>NUCLEOTIDE SEQUENCE [LARGE SCALE GENOMIC DNA]</scope>
    <source>
        <strain evidence="2 3">IS7</strain>
    </source>
</reference>
<keyword evidence="3" id="KW-1185">Reference proteome</keyword>
<organism evidence="2 3">
    <name type="scientific">Diaporthe vaccinii</name>
    <dbReference type="NCBI Taxonomy" id="105482"/>
    <lineage>
        <taxon>Eukaryota</taxon>
        <taxon>Fungi</taxon>
        <taxon>Dikarya</taxon>
        <taxon>Ascomycota</taxon>
        <taxon>Pezizomycotina</taxon>
        <taxon>Sordariomycetes</taxon>
        <taxon>Sordariomycetidae</taxon>
        <taxon>Diaporthales</taxon>
        <taxon>Diaporthaceae</taxon>
        <taxon>Diaporthe</taxon>
        <taxon>Diaporthe eres species complex</taxon>
    </lineage>
</organism>
<accession>A0ABR4E5L3</accession>
<feature type="signal peptide" evidence="1">
    <location>
        <begin position="1"/>
        <end position="18"/>
    </location>
</feature>
<evidence type="ECO:0000313" key="2">
    <source>
        <dbReference type="EMBL" id="KAL2277724.1"/>
    </source>
</evidence>
<dbReference type="EMBL" id="JBAWTH010000094">
    <property type="protein sequence ID" value="KAL2277724.1"/>
    <property type="molecule type" value="Genomic_DNA"/>
</dbReference>
<name>A0ABR4E5L3_9PEZI</name>
<protein>
    <submittedName>
        <fullName evidence="2">Uncharacterized protein</fullName>
    </submittedName>
</protein>
<gene>
    <name evidence="2" type="ORF">FJTKL_15173</name>
</gene>
<dbReference type="Proteomes" id="UP001600888">
    <property type="component" value="Unassembled WGS sequence"/>
</dbReference>
<evidence type="ECO:0000256" key="1">
    <source>
        <dbReference type="SAM" id="SignalP"/>
    </source>
</evidence>
<keyword evidence="1" id="KW-0732">Signal</keyword>
<evidence type="ECO:0000313" key="3">
    <source>
        <dbReference type="Proteomes" id="UP001600888"/>
    </source>
</evidence>